<dbReference type="OrthoDB" id="5673at2759"/>
<organism evidence="2 3">
    <name type="scientific">Panaeolus cyanescens</name>
    <dbReference type="NCBI Taxonomy" id="181874"/>
    <lineage>
        <taxon>Eukaryota</taxon>
        <taxon>Fungi</taxon>
        <taxon>Dikarya</taxon>
        <taxon>Basidiomycota</taxon>
        <taxon>Agaricomycotina</taxon>
        <taxon>Agaricomycetes</taxon>
        <taxon>Agaricomycetidae</taxon>
        <taxon>Agaricales</taxon>
        <taxon>Agaricineae</taxon>
        <taxon>Galeropsidaceae</taxon>
        <taxon>Panaeolus</taxon>
    </lineage>
</organism>
<sequence length="299" mass="32916">MESSPPSLTLLHSSLPKSKMPSFDSYNAKTTSISYPWPQDVNGIERIALSAQGDLQRVLSAFFARPIVIALVYSTTMRQVSPTLPPEIIVQPTPSIIESASPTQPIIQTRQVHLQCAGKIVCTATSTVRITSPEVAHLFLQEKYAIGQMFRRLEKIPAFELLSVGLGPVNEKGQQQPSLAFTPNTPGYSEANQLWRKYTLTIPHFECEILEVFPSRDMFISGEAWLTGATISKGTAIGDVSARDRVAVLLTGMQNGPPSKSNQLASITFYQSLSLVLVLGFMLMLAFEVVMYHNRRVAC</sequence>
<keyword evidence="1" id="KW-0812">Transmembrane</keyword>
<accession>A0A409W5H0</accession>
<dbReference type="InParanoid" id="A0A409W5H0"/>
<dbReference type="SUPFAM" id="SSF64288">
    <property type="entry name" value="Chorismate lyase-like"/>
    <property type="match status" value="1"/>
</dbReference>
<dbReference type="Gene3D" id="3.40.1410.10">
    <property type="entry name" value="Chorismate lyase-like"/>
    <property type="match status" value="1"/>
</dbReference>
<keyword evidence="3" id="KW-1185">Reference proteome</keyword>
<reference evidence="2 3" key="1">
    <citation type="journal article" date="2018" name="Evol. Lett.">
        <title>Horizontal gene cluster transfer increased hallucinogenic mushroom diversity.</title>
        <authorList>
            <person name="Reynolds H.T."/>
            <person name="Vijayakumar V."/>
            <person name="Gluck-Thaler E."/>
            <person name="Korotkin H.B."/>
            <person name="Matheny P.B."/>
            <person name="Slot J.C."/>
        </authorList>
    </citation>
    <scope>NUCLEOTIDE SEQUENCE [LARGE SCALE GENOMIC DNA]</scope>
    <source>
        <strain evidence="2 3">2629</strain>
    </source>
</reference>
<dbReference type="STRING" id="181874.A0A409W5H0"/>
<keyword evidence="1" id="KW-1133">Transmembrane helix</keyword>
<keyword evidence="1" id="KW-0472">Membrane</keyword>
<dbReference type="EMBL" id="NHTK01005797">
    <property type="protein sequence ID" value="PPQ73770.1"/>
    <property type="molecule type" value="Genomic_DNA"/>
</dbReference>
<gene>
    <name evidence="2" type="ORF">CVT24_007340</name>
</gene>
<evidence type="ECO:0000313" key="2">
    <source>
        <dbReference type="EMBL" id="PPQ73770.1"/>
    </source>
</evidence>
<feature type="transmembrane region" description="Helical" evidence="1">
    <location>
        <begin position="269"/>
        <end position="287"/>
    </location>
</feature>
<name>A0A409W5H0_9AGAR</name>
<dbReference type="Proteomes" id="UP000284842">
    <property type="component" value="Unassembled WGS sequence"/>
</dbReference>
<dbReference type="InterPro" id="IPR028978">
    <property type="entry name" value="Chorismate_lyase_/UTRA_dom_sf"/>
</dbReference>
<dbReference type="AlphaFoldDB" id="A0A409W5H0"/>
<protein>
    <submittedName>
        <fullName evidence="2">Uncharacterized protein</fullName>
    </submittedName>
</protein>
<evidence type="ECO:0000256" key="1">
    <source>
        <dbReference type="SAM" id="Phobius"/>
    </source>
</evidence>
<proteinExistence type="predicted"/>
<comment type="caution">
    <text evidence="2">The sequence shown here is derived from an EMBL/GenBank/DDBJ whole genome shotgun (WGS) entry which is preliminary data.</text>
</comment>
<evidence type="ECO:0000313" key="3">
    <source>
        <dbReference type="Proteomes" id="UP000284842"/>
    </source>
</evidence>